<organism evidence="2 3">
    <name type="scientific">Fusarium floridanum</name>
    <dbReference type="NCBI Taxonomy" id="1325733"/>
    <lineage>
        <taxon>Eukaryota</taxon>
        <taxon>Fungi</taxon>
        <taxon>Dikarya</taxon>
        <taxon>Ascomycota</taxon>
        <taxon>Pezizomycotina</taxon>
        <taxon>Sordariomycetes</taxon>
        <taxon>Hypocreomycetidae</taxon>
        <taxon>Hypocreales</taxon>
        <taxon>Nectriaceae</taxon>
        <taxon>Fusarium</taxon>
        <taxon>Fusarium solani species complex</taxon>
    </lineage>
</organism>
<feature type="region of interest" description="Disordered" evidence="1">
    <location>
        <begin position="1"/>
        <end position="20"/>
    </location>
</feature>
<dbReference type="AlphaFoldDB" id="A0A428S2V0"/>
<protein>
    <submittedName>
        <fullName evidence="2">Uncharacterized protein</fullName>
    </submittedName>
</protein>
<gene>
    <name evidence="2" type="ORF">CEP51_004061</name>
</gene>
<evidence type="ECO:0000313" key="3">
    <source>
        <dbReference type="Proteomes" id="UP000287972"/>
    </source>
</evidence>
<dbReference type="Proteomes" id="UP000287972">
    <property type="component" value="Unassembled WGS sequence"/>
</dbReference>
<comment type="caution">
    <text evidence="2">The sequence shown here is derived from an EMBL/GenBank/DDBJ whole genome shotgun (WGS) entry which is preliminary data.</text>
</comment>
<name>A0A428S2V0_9HYPO</name>
<accession>A0A428S2V0</accession>
<proteinExistence type="predicted"/>
<sequence>MSYEQERQRRRQRQRQNEANIPIFVDNTSTPVGPRINQNNSFILQPIENNQQAQAIGRYDHNAVLPFAVQAWRRENTLPTDPTQAAVYYAMDPYAYSRASRTYHEPQGQPVVVDTLAWGYEAEGQWHVGWFGDALAQRQQRPFPDTTPMWSRGTLQALDRQYRDANMTYTGLVWPTPAIGMTEHLPTIRAVERSGIYVQDVDRNGYVTWVWQGTQ</sequence>
<keyword evidence="3" id="KW-1185">Reference proteome</keyword>
<dbReference type="EMBL" id="NKCL01000072">
    <property type="protein sequence ID" value="RSL84178.1"/>
    <property type="molecule type" value="Genomic_DNA"/>
</dbReference>
<reference evidence="2 3" key="1">
    <citation type="submission" date="2017-06" db="EMBL/GenBank/DDBJ databases">
        <title>Comparative genomic analysis of Ambrosia Fusariam Clade fungi.</title>
        <authorList>
            <person name="Stajich J.E."/>
            <person name="Carrillo J."/>
            <person name="Kijimoto T."/>
            <person name="Eskalen A."/>
            <person name="O'Donnell K."/>
            <person name="Kasson M."/>
        </authorList>
    </citation>
    <scope>NUCLEOTIDE SEQUENCE [LARGE SCALE GENOMIC DNA]</scope>
    <source>
        <strain evidence="2 3">NRRL62606</strain>
    </source>
</reference>
<evidence type="ECO:0000313" key="2">
    <source>
        <dbReference type="EMBL" id="RSL84178.1"/>
    </source>
</evidence>
<evidence type="ECO:0000256" key="1">
    <source>
        <dbReference type="SAM" id="MobiDB-lite"/>
    </source>
</evidence>